<dbReference type="NCBIfam" id="TIGR03062">
    <property type="entry name" value="pip_yhgE_Cterm"/>
    <property type="match status" value="1"/>
</dbReference>
<dbReference type="AlphaFoldDB" id="A0A3S4YNF2"/>
<keyword evidence="4 6" id="KW-0472">Membrane</keyword>
<dbReference type="InterPro" id="IPR051328">
    <property type="entry name" value="T7SS_ABC-Transporter"/>
</dbReference>
<dbReference type="InterPro" id="IPR013525">
    <property type="entry name" value="ABC2_TM"/>
</dbReference>
<feature type="transmembrane region" description="Helical" evidence="6">
    <location>
        <begin position="688"/>
        <end position="705"/>
    </location>
</feature>
<evidence type="ECO:0000256" key="6">
    <source>
        <dbReference type="SAM" id="Phobius"/>
    </source>
</evidence>
<organism evidence="8 9">
    <name type="scientific">Aedoeadaptatus ivorii</name>
    <dbReference type="NCBI Taxonomy" id="54006"/>
    <lineage>
        <taxon>Bacteria</taxon>
        <taxon>Bacillati</taxon>
        <taxon>Bacillota</taxon>
        <taxon>Tissierellia</taxon>
        <taxon>Tissierellales</taxon>
        <taxon>Peptoniphilaceae</taxon>
        <taxon>Aedoeadaptatus</taxon>
    </lineage>
</organism>
<evidence type="ECO:0000313" key="8">
    <source>
        <dbReference type="EMBL" id="VEJ34505.1"/>
    </source>
</evidence>
<gene>
    <name evidence="8" type="ORF">NCTC13079_00188</name>
</gene>
<name>A0A3S4YNF2_9FIRM</name>
<keyword evidence="2 6" id="KW-0812">Transmembrane</keyword>
<evidence type="ECO:0000256" key="3">
    <source>
        <dbReference type="ARBA" id="ARBA00022989"/>
    </source>
</evidence>
<feature type="transmembrane region" description="Helical" evidence="6">
    <location>
        <begin position="566"/>
        <end position="587"/>
    </location>
</feature>
<dbReference type="InterPro" id="IPR017501">
    <property type="entry name" value="Phage_infect_YhgE_C"/>
</dbReference>
<comment type="subcellular location">
    <subcellularLocation>
        <location evidence="1">Membrane</location>
        <topology evidence="1">Multi-pass membrane protein</topology>
    </subcellularLocation>
</comment>
<evidence type="ECO:0000313" key="9">
    <source>
        <dbReference type="Proteomes" id="UP000269544"/>
    </source>
</evidence>
<dbReference type="Pfam" id="PF12698">
    <property type="entry name" value="ABC2_membrane_3"/>
    <property type="match status" value="1"/>
</dbReference>
<dbReference type="PANTHER" id="PTHR43077">
    <property type="entry name" value="TRANSPORT PERMEASE YVFS-RELATED"/>
    <property type="match status" value="1"/>
</dbReference>
<feature type="coiled-coil region" evidence="5">
    <location>
        <begin position="363"/>
        <end position="397"/>
    </location>
</feature>
<accession>A0A3S4YNF2</accession>
<evidence type="ECO:0000256" key="5">
    <source>
        <dbReference type="SAM" id="Coils"/>
    </source>
</evidence>
<dbReference type="OrthoDB" id="9811483at2"/>
<evidence type="ECO:0000256" key="1">
    <source>
        <dbReference type="ARBA" id="ARBA00004141"/>
    </source>
</evidence>
<proteinExistence type="predicted"/>
<feature type="transmembrane region" description="Helical" evidence="6">
    <location>
        <begin position="526"/>
        <end position="545"/>
    </location>
</feature>
<sequence>MKMIFNHIKEDFMRLKDNSIVLVVVLGVSLIPCLYAWFNIAASWDPYTETAGIRVAIANEDEGYTPAFVPARVNIGEKIKLNLGVNDQMDWTFTDKDEAIAGVKSGKYYAAIVIPADFSQKMFSFLSPEAEAPSLLYYGNEKKNAIAPKVTGKGAGAVTDMVKETFTKTLYATSFDSILSFSDQVRASNEDDVLATLRERLQKTSNSLSGQISTLRAFQSLARSSSNVMATADGFMEISSDTVTGAMHDLKSGRENLKQTEASLAPLNDALKQSVDQNLDYLDRLSSDVDDAFVRADDNMAQSIAATESLVQTLTQDVEDKRHVQDKLTEFNEALPAPLTGLDAANAKIERSIAFEESMISTLRTATEKKNLTREEADALQEKFASLQKKNRENLEALRGDFSNGVMGRFARVKSDLDETRGNLEDAWQSADAATAQVAALSADIQNDLGRLNANMDASVQLLDNAKRSVDGLYSRTMEVENAPESEKLDRLLAQDSDTVSRFLSRPVQTAVHRVYPVENYGSAMAAFYSTLSLWVGAVIQVALIHVETPDSYRKKYGKFKPYQTYFGRLGLFLFISFVQSSLIALGDLYFLGIQCPHPFHFLLAGWVSGFIFTILIYTLTISFGDIGKALCVVLMVVQVAGSGGTFPIDVAPPFFRRIYPFLPFVHSMNAMKEAIGGFYKNTFWRELLLLQNYLAGALLLGLVLRKPVMRLNTAFSEKLEDTKIM</sequence>
<keyword evidence="9" id="KW-1185">Reference proteome</keyword>
<dbReference type="NCBIfam" id="TIGR03061">
    <property type="entry name" value="pip_yhgE_Nterm"/>
    <property type="match status" value="1"/>
</dbReference>
<evidence type="ECO:0000256" key="4">
    <source>
        <dbReference type="ARBA" id="ARBA00023136"/>
    </source>
</evidence>
<keyword evidence="3 6" id="KW-1133">Transmembrane helix</keyword>
<dbReference type="InterPro" id="IPR017500">
    <property type="entry name" value="Phage_infect_YhgE_N"/>
</dbReference>
<dbReference type="EMBL" id="LR134523">
    <property type="protein sequence ID" value="VEJ34505.1"/>
    <property type="molecule type" value="Genomic_DNA"/>
</dbReference>
<dbReference type="Proteomes" id="UP000269544">
    <property type="component" value="Chromosome"/>
</dbReference>
<feature type="domain" description="ABC-2 type transporter transmembrane" evidence="7">
    <location>
        <begin position="517"/>
        <end position="695"/>
    </location>
</feature>
<dbReference type="PANTHER" id="PTHR43077:SF10">
    <property type="entry name" value="TRANSPORT PERMEASE PROTEIN"/>
    <property type="match status" value="1"/>
</dbReference>
<feature type="transmembrane region" description="Helical" evidence="6">
    <location>
        <begin position="599"/>
        <end position="618"/>
    </location>
</feature>
<reference evidence="8 9" key="1">
    <citation type="submission" date="2018-12" db="EMBL/GenBank/DDBJ databases">
        <authorList>
            <consortium name="Pathogen Informatics"/>
        </authorList>
    </citation>
    <scope>NUCLEOTIDE SEQUENCE [LARGE SCALE GENOMIC DNA]</scope>
    <source>
        <strain evidence="8 9">NCTC13079</strain>
    </source>
</reference>
<dbReference type="GO" id="GO:0016020">
    <property type="term" value="C:membrane"/>
    <property type="evidence" value="ECO:0007669"/>
    <property type="project" value="UniProtKB-SubCell"/>
</dbReference>
<feature type="transmembrane region" description="Helical" evidence="6">
    <location>
        <begin position="20"/>
        <end position="38"/>
    </location>
</feature>
<feature type="transmembrane region" description="Helical" evidence="6">
    <location>
        <begin position="630"/>
        <end position="649"/>
    </location>
</feature>
<evidence type="ECO:0000259" key="7">
    <source>
        <dbReference type="Pfam" id="PF12698"/>
    </source>
</evidence>
<dbReference type="GO" id="GO:0140359">
    <property type="term" value="F:ABC-type transporter activity"/>
    <property type="evidence" value="ECO:0007669"/>
    <property type="project" value="InterPro"/>
</dbReference>
<dbReference type="Gene3D" id="3.40.1710.10">
    <property type="entry name" value="abc type-2 transporter like domain"/>
    <property type="match status" value="1"/>
</dbReference>
<keyword evidence="5" id="KW-0175">Coiled coil</keyword>
<evidence type="ECO:0000256" key="2">
    <source>
        <dbReference type="ARBA" id="ARBA00022692"/>
    </source>
</evidence>
<protein>
    <submittedName>
        <fullName evidence="8">YhgE/Pip C-terminal domain</fullName>
    </submittedName>
</protein>
<dbReference type="KEGG" id="piv:NCTC13079_00188"/>